<dbReference type="InterPro" id="IPR051790">
    <property type="entry name" value="Cytochrome_c-biogenesis_DsbD"/>
</dbReference>
<dbReference type="PANTHER" id="PTHR31272">
    <property type="entry name" value="CYTOCHROME C-TYPE BIOGENESIS PROTEIN HI_1454-RELATED"/>
    <property type="match status" value="1"/>
</dbReference>
<feature type="transmembrane region" description="Helical" evidence="1">
    <location>
        <begin position="162"/>
        <end position="186"/>
    </location>
</feature>
<dbReference type="PANTHER" id="PTHR31272:SF9">
    <property type="entry name" value="BLL1027 PROTEIN"/>
    <property type="match status" value="1"/>
</dbReference>
<dbReference type="RefSeq" id="WP_260595006.1">
    <property type="nucleotide sequence ID" value="NZ_CP104003.1"/>
</dbReference>
<sequence>MEVDSLRIGLAFSAGVATFFAPCAFPLLPGYVAFYLGRGDGESDGTPTTGRVRRAAAVGLLASLGFFIVYGVLAAIVASLGASALADIALLEVFVGGLLVVLGVAMASGRVDTSAFHLPLPERRRSATGYLLFGVVYGVAAAGCTAPVFVGLALFALGNGPVGAAVTLGAYALGMSVLMVAVTLLSALGREGLLHVLQRNTGRVSRVAGALLALAGVTQLYLFVFDFDYLGVLRLL</sequence>
<keyword evidence="1" id="KW-0472">Membrane</keyword>
<accession>A0A9E7R4U5</accession>
<reference evidence="2" key="1">
    <citation type="submission" date="2022-09" db="EMBL/GenBank/DDBJ databases">
        <title>Diverse halophilic archaea isolated from saline environments.</title>
        <authorList>
            <person name="Cui H.-L."/>
        </authorList>
    </citation>
    <scope>NUCLEOTIDE SEQUENCE</scope>
    <source>
        <strain evidence="2">ZS-35-S2</strain>
    </source>
</reference>
<feature type="transmembrane region" description="Helical" evidence="1">
    <location>
        <begin position="88"/>
        <end position="109"/>
    </location>
</feature>
<feature type="transmembrane region" description="Helical" evidence="1">
    <location>
        <begin position="57"/>
        <end position="82"/>
    </location>
</feature>
<dbReference type="AlphaFoldDB" id="A0A9E7R4U5"/>
<keyword evidence="3" id="KW-1185">Reference proteome</keyword>
<feature type="transmembrane region" description="Helical" evidence="1">
    <location>
        <begin position="12"/>
        <end position="36"/>
    </location>
</feature>
<evidence type="ECO:0000256" key="1">
    <source>
        <dbReference type="SAM" id="Phobius"/>
    </source>
</evidence>
<keyword evidence="1" id="KW-1133">Transmembrane helix</keyword>
<dbReference type="EMBL" id="CP104003">
    <property type="protein sequence ID" value="UWM55895.1"/>
    <property type="molecule type" value="Genomic_DNA"/>
</dbReference>
<evidence type="ECO:0000313" key="3">
    <source>
        <dbReference type="Proteomes" id="UP001057580"/>
    </source>
</evidence>
<evidence type="ECO:0000313" key="2">
    <source>
        <dbReference type="EMBL" id="UWM55895.1"/>
    </source>
</evidence>
<gene>
    <name evidence="2" type="ORF">N0B31_06320</name>
</gene>
<proteinExistence type="predicted"/>
<feature type="transmembrane region" description="Helical" evidence="1">
    <location>
        <begin position="207"/>
        <end position="225"/>
    </location>
</feature>
<organism evidence="2 3">
    <name type="scientific">Salinirubellus salinus</name>
    <dbReference type="NCBI Taxonomy" id="1364945"/>
    <lineage>
        <taxon>Archaea</taxon>
        <taxon>Methanobacteriati</taxon>
        <taxon>Methanobacteriota</taxon>
        <taxon>Stenosarchaea group</taxon>
        <taxon>Halobacteria</taxon>
        <taxon>Halobacteriales</taxon>
        <taxon>Natronomonadaceae</taxon>
        <taxon>Salinirubellus</taxon>
    </lineage>
</organism>
<dbReference type="GeneID" id="74942020"/>
<name>A0A9E7R4U5_9EURY</name>
<dbReference type="Proteomes" id="UP001057580">
    <property type="component" value="Chromosome"/>
</dbReference>
<protein>
    <submittedName>
        <fullName evidence="2">Cytochrome C biogenesis protein</fullName>
    </submittedName>
</protein>
<keyword evidence="1" id="KW-0812">Transmembrane</keyword>
<dbReference type="KEGG" id="ssai:N0B31_06320"/>
<feature type="transmembrane region" description="Helical" evidence="1">
    <location>
        <begin position="130"/>
        <end position="156"/>
    </location>
</feature>